<dbReference type="InterPro" id="IPR002816">
    <property type="entry name" value="TraB/PrgY/GumN_fam"/>
</dbReference>
<dbReference type="PANTHER" id="PTHR40590">
    <property type="entry name" value="CYTOPLASMIC PROTEIN-RELATED"/>
    <property type="match status" value="1"/>
</dbReference>
<feature type="chain" id="PRO_5019404311" evidence="1">
    <location>
        <begin position="25"/>
        <end position="288"/>
    </location>
</feature>
<protein>
    <submittedName>
        <fullName evidence="2">TraB/GumN family protein</fullName>
    </submittedName>
</protein>
<evidence type="ECO:0000256" key="1">
    <source>
        <dbReference type="SAM" id="SignalP"/>
    </source>
</evidence>
<accession>A0A432Z7T6</accession>
<comment type="caution">
    <text evidence="2">The sequence shown here is derived from an EMBL/GenBank/DDBJ whole genome shotgun (WGS) entry which is preliminary data.</text>
</comment>
<name>A0A432Z7T6_9GAMM</name>
<keyword evidence="1" id="KW-0732">Signal</keyword>
<dbReference type="Proteomes" id="UP000287022">
    <property type="component" value="Unassembled WGS sequence"/>
</dbReference>
<organism evidence="2 3">
    <name type="scientific">Pseudidiomarina sediminum</name>
    <dbReference type="NCBI Taxonomy" id="431675"/>
    <lineage>
        <taxon>Bacteria</taxon>
        <taxon>Pseudomonadati</taxon>
        <taxon>Pseudomonadota</taxon>
        <taxon>Gammaproteobacteria</taxon>
        <taxon>Alteromonadales</taxon>
        <taxon>Idiomarinaceae</taxon>
        <taxon>Pseudidiomarina</taxon>
    </lineage>
</organism>
<proteinExistence type="predicted"/>
<dbReference type="STRING" id="1122124.GCA_000423165_01231"/>
<dbReference type="Pfam" id="PF01963">
    <property type="entry name" value="TraB_PrgY_gumN"/>
    <property type="match status" value="1"/>
</dbReference>
<reference evidence="3" key="1">
    <citation type="journal article" date="2018" name="Front. Microbiol.">
        <title>Genome-Based Analysis Reveals the Taxonomy and Diversity of the Family Idiomarinaceae.</title>
        <authorList>
            <person name="Liu Y."/>
            <person name="Lai Q."/>
            <person name="Shao Z."/>
        </authorList>
    </citation>
    <scope>NUCLEOTIDE SEQUENCE [LARGE SCALE GENOMIC DNA]</scope>
    <source>
        <strain evidence="3">c121</strain>
    </source>
</reference>
<keyword evidence="3" id="KW-1185">Reference proteome</keyword>
<dbReference type="PANTHER" id="PTHR40590:SF1">
    <property type="entry name" value="CYTOPLASMIC PROTEIN"/>
    <property type="match status" value="1"/>
</dbReference>
<dbReference type="InterPro" id="IPR047111">
    <property type="entry name" value="YbaP-like"/>
</dbReference>
<dbReference type="AlphaFoldDB" id="A0A432Z7T6"/>
<dbReference type="CDD" id="cd14789">
    <property type="entry name" value="Tiki"/>
    <property type="match status" value="1"/>
</dbReference>
<feature type="signal peptide" evidence="1">
    <location>
        <begin position="1"/>
        <end position="24"/>
    </location>
</feature>
<gene>
    <name evidence="2" type="ORF">CWI80_00825</name>
</gene>
<evidence type="ECO:0000313" key="3">
    <source>
        <dbReference type="Proteomes" id="UP000287022"/>
    </source>
</evidence>
<sequence>MLKMLKQLSAAALAVSLGLGTANASMLYKVSGNGMEEPSYLFGTIHIICQSDFKVDDATTAAFNEADRIVLELDMDDPAVMQSMQSKVLSPGGEKISSYLDDDQQTLLDNFLTSNIGANLQAVDNLRPFIISTMVMSSQMGCAQQVSYEGYFVQQAMAQEKQLDGLETVDFQMGVFEQIPHDEQVSWLIESLEQPEQAKKDLKRMLDAYLAADVEGLYNLFSEYEAYSEYKALMLDNRNYDWQQKLDQQLQAPGSEFIAVGAGHLGGKAGMINLLKESGYTVEAVAQN</sequence>
<dbReference type="EMBL" id="PIQE01000001">
    <property type="protein sequence ID" value="RUO73939.1"/>
    <property type="molecule type" value="Genomic_DNA"/>
</dbReference>
<evidence type="ECO:0000313" key="2">
    <source>
        <dbReference type="EMBL" id="RUO73939.1"/>
    </source>
</evidence>